<feature type="compositionally biased region" description="Pro residues" evidence="1">
    <location>
        <begin position="55"/>
        <end position="69"/>
    </location>
</feature>
<reference evidence="2" key="1">
    <citation type="submission" date="2022-11" db="EMBL/GenBank/DDBJ databases">
        <title>Genome Sequence of Cubamyces cubensis.</title>
        <authorList>
            <person name="Buettner E."/>
        </authorList>
    </citation>
    <scope>NUCLEOTIDE SEQUENCE</scope>
    <source>
        <strain evidence="2">MPL-01</strain>
    </source>
</reference>
<feature type="compositionally biased region" description="Polar residues" evidence="1">
    <location>
        <begin position="27"/>
        <end position="45"/>
    </location>
</feature>
<feature type="compositionally biased region" description="Polar residues" evidence="1">
    <location>
        <begin position="71"/>
        <end position="84"/>
    </location>
</feature>
<feature type="compositionally biased region" description="Low complexity" evidence="1">
    <location>
        <begin position="85"/>
        <end position="101"/>
    </location>
</feature>
<dbReference type="Proteomes" id="UP001215151">
    <property type="component" value="Unassembled WGS sequence"/>
</dbReference>
<protein>
    <submittedName>
        <fullName evidence="2">Uncharacterized protein</fullName>
    </submittedName>
</protein>
<gene>
    <name evidence="2" type="ORF">ONZ51_g11013</name>
</gene>
<keyword evidence="3" id="KW-1185">Reference proteome</keyword>
<feature type="region of interest" description="Disordered" evidence="1">
    <location>
        <begin position="1"/>
        <end position="140"/>
    </location>
</feature>
<proteinExistence type="predicted"/>
<sequence length="140" mass="14042">MPPKPTRVQSNNAVQNMQSPTPPQPVLTGTNGTLGPGATYSQWPNPANGGHGGLMPPPAPRLPSIPLPQVPNIQQTNGGVLQQGNSNNNTAPQASASPSTAYANALGLIFPPVSPPGPTKSSTQPSPGASGKTKGGSQRG</sequence>
<comment type="caution">
    <text evidence="2">The sequence shown here is derived from an EMBL/GenBank/DDBJ whole genome shotgun (WGS) entry which is preliminary data.</text>
</comment>
<evidence type="ECO:0000256" key="1">
    <source>
        <dbReference type="SAM" id="MobiDB-lite"/>
    </source>
</evidence>
<feature type="compositionally biased region" description="Polar residues" evidence="1">
    <location>
        <begin position="7"/>
        <end position="19"/>
    </location>
</feature>
<dbReference type="AlphaFoldDB" id="A0AAD7TJG2"/>
<organism evidence="2 3">
    <name type="scientific">Trametes cubensis</name>
    <dbReference type="NCBI Taxonomy" id="1111947"/>
    <lineage>
        <taxon>Eukaryota</taxon>
        <taxon>Fungi</taxon>
        <taxon>Dikarya</taxon>
        <taxon>Basidiomycota</taxon>
        <taxon>Agaricomycotina</taxon>
        <taxon>Agaricomycetes</taxon>
        <taxon>Polyporales</taxon>
        <taxon>Polyporaceae</taxon>
        <taxon>Trametes</taxon>
    </lineage>
</organism>
<accession>A0AAD7TJG2</accession>
<dbReference type="EMBL" id="JAPEVG010000481">
    <property type="protein sequence ID" value="KAJ8462261.1"/>
    <property type="molecule type" value="Genomic_DNA"/>
</dbReference>
<evidence type="ECO:0000313" key="2">
    <source>
        <dbReference type="EMBL" id="KAJ8462261.1"/>
    </source>
</evidence>
<name>A0AAD7TJG2_9APHY</name>
<evidence type="ECO:0000313" key="3">
    <source>
        <dbReference type="Proteomes" id="UP001215151"/>
    </source>
</evidence>